<dbReference type="InterPro" id="IPR004155">
    <property type="entry name" value="PBS_lyase_HEAT"/>
</dbReference>
<dbReference type="PANTHER" id="PTHR12697:SF5">
    <property type="entry name" value="DEOXYHYPUSINE HYDROXYLASE"/>
    <property type="match status" value="1"/>
</dbReference>
<dbReference type="SUPFAM" id="SSF48371">
    <property type="entry name" value="ARM repeat"/>
    <property type="match status" value="1"/>
</dbReference>
<dbReference type="InterPro" id="IPR011989">
    <property type="entry name" value="ARM-like"/>
</dbReference>
<feature type="region of interest" description="Disordered" evidence="1">
    <location>
        <begin position="1"/>
        <end position="53"/>
    </location>
</feature>
<keyword evidence="3" id="KW-1185">Reference proteome</keyword>
<sequence>MYQNSAEPCTGPLRAKELLPQPHDSLRRSLRPVHQPAIRPLHLVPTGGDGQALTTDTEAHAVHPLTDSEAEAGEEDPQQDAVAGTAQGAAALLRSLPEDGEALVSKLAQALEQRTGLPRGPLLLALAHSSWRVRAEAARLLGLSGEPLIELLLTILEREAHEGVREAIVWSLGRLIPTFLADEQLCSAWLARLRATLIALLQADDCWLVREAAAWALGRLGRAAPLEALRQALLNDGDEEVCAAAAQALALSGKRLARAYLLEALEKIEMPFLQETIREALSELNEALARAELQAKARQTPRTDSPLRQILLALRDFLEDRRGSLEEPRLLLTEKGPVLILWCSYQAKERRLQEVLNALSLDERTRTSIAPLEAAQCSGDGTLRLLGQRLVQHCRKEASCQEVLMLSTTICHQAQVKPAPPEQGCTCLRVIIIGVSKSQVDGDKPPVLRELARAWQATTQEAPLCEQDPCDLHLWYQPCHGQAGQG</sequence>
<organism evidence="2 3">
    <name type="scientific">Thermogemmatispora tikiterensis</name>
    <dbReference type="NCBI Taxonomy" id="1825093"/>
    <lineage>
        <taxon>Bacteria</taxon>
        <taxon>Bacillati</taxon>
        <taxon>Chloroflexota</taxon>
        <taxon>Ktedonobacteria</taxon>
        <taxon>Thermogemmatisporales</taxon>
        <taxon>Thermogemmatisporaceae</taxon>
        <taxon>Thermogemmatispora</taxon>
    </lineage>
</organism>
<proteinExistence type="predicted"/>
<dbReference type="EMBL" id="MCIF01000002">
    <property type="protein sequence ID" value="RAQ97795.1"/>
    <property type="molecule type" value="Genomic_DNA"/>
</dbReference>
<evidence type="ECO:0000313" key="3">
    <source>
        <dbReference type="Proteomes" id="UP000248706"/>
    </source>
</evidence>
<protein>
    <recommendedName>
        <fullName evidence="4">HEAT repeat domain-containing protein</fullName>
    </recommendedName>
</protein>
<gene>
    <name evidence="2" type="ORF">A4R35_19805</name>
</gene>
<dbReference type="Pfam" id="PF13646">
    <property type="entry name" value="HEAT_2"/>
    <property type="match status" value="2"/>
</dbReference>
<dbReference type="InterPro" id="IPR016024">
    <property type="entry name" value="ARM-type_fold"/>
</dbReference>
<evidence type="ECO:0000256" key="1">
    <source>
        <dbReference type="SAM" id="MobiDB-lite"/>
    </source>
</evidence>
<dbReference type="SMART" id="SM00567">
    <property type="entry name" value="EZ_HEAT"/>
    <property type="match status" value="3"/>
</dbReference>
<reference evidence="2 3" key="1">
    <citation type="submission" date="2016-08" db="EMBL/GenBank/DDBJ databases">
        <title>Analysis of Carbohydrate Active Enzymes in Thermogemmatispora T81 Reveals Carbohydrate Degradation Ability.</title>
        <authorList>
            <person name="Tomazini A."/>
            <person name="Lal S."/>
            <person name="Stott M."/>
            <person name="Henrissat B."/>
            <person name="Polikarpov I."/>
            <person name="Sparling R."/>
            <person name="Levin D.B."/>
        </authorList>
    </citation>
    <scope>NUCLEOTIDE SEQUENCE [LARGE SCALE GENOMIC DNA]</scope>
    <source>
        <strain evidence="2 3">T81</strain>
    </source>
</reference>
<name>A0A328VUM8_9CHLR</name>
<dbReference type="Proteomes" id="UP000248706">
    <property type="component" value="Unassembled WGS sequence"/>
</dbReference>
<comment type="caution">
    <text evidence="2">The sequence shown here is derived from an EMBL/GenBank/DDBJ whole genome shotgun (WGS) entry which is preliminary data.</text>
</comment>
<dbReference type="Gene3D" id="1.25.10.10">
    <property type="entry name" value="Leucine-rich Repeat Variant"/>
    <property type="match status" value="1"/>
</dbReference>
<evidence type="ECO:0000313" key="2">
    <source>
        <dbReference type="EMBL" id="RAQ97795.1"/>
    </source>
</evidence>
<evidence type="ECO:0008006" key="4">
    <source>
        <dbReference type="Google" id="ProtNLM"/>
    </source>
</evidence>
<dbReference type="OrthoDB" id="143883at2"/>
<dbReference type="GO" id="GO:0016491">
    <property type="term" value="F:oxidoreductase activity"/>
    <property type="evidence" value="ECO:0007669"/>
    <property type="project" value="TreeGrafter"/>
</dbReference>
<accession>A0A328VUM8</accession>
<dbReference type="RefSeq" id="WP_112432501.1">
    <property type="nucleotide sequence ID" value="NZ_MCIF01000002.1"/>
</dbReference>
<dbReference type="AlphaFoldDB" id="A0A328VUM8"/>
<dbReference type="PANTHER" id="PTHR12697">
    <property type="entry name" value="PBS LYASE HEAT-LIKE PROTEIN"/>
    <property type="match status" value="1"/>
</dbReference>